<accession>A0ACB8MDE5</accession>
<reference evidence="2" key="1">
    <citation type="journal article" date="2023" name="Hortic. Res.">
        <title>A chromosome-level phased genome enabling allele-level studies in sweet orange: a case study on citrus Huanglongbing tolerance.</title>
        <authorList>
            <person name="Wu B."/>
            <person name="Yu Q."/>
            <person name="Deng Z."/>
            <person name="Duan Y."/>
            <person name="Luo F."/>
            <person name="Gmitter F. Jr."/>
        </authorList>
    </citation>
    <scope>NUCLEOTIDE SEQUENCE [LARGE SCALE GENOMIC DNA]</scope>
    <source>
        <strain evidence="2">cv. Valencia</strain>
    </source>
</reference>
<name>A0ACB8MDE5_CITSI</name>
<comment type="caution">
    <text evidence="1">The sequence shown here is derived from an EMBL/GenBank/DDBJ whole genome shotgun (WGS) entry which is preliminary data.</text>
</comment>
<protein>
    <submittedName>
        <fullName evidence="1">Ribonuclease H protein</fullName>
    </submittedName>
</protein>
<gene>
    <name evidence="1" type="ORF">KPL71_009392</name>
</gene>
<organism evidence="1 2">
    <name type="scientific">Citrus sinensis</name>
    <name type="common">Sweet orange</name>
    <name type="synonym">Citrus aurantium var. sinensis</name>
    <dbReference type="NCBI Taxonomy" id="2711"/>
    <lineage>
        <taxon>Eukaryota</taxon>
        <taxon>Viridiplantae</taxon>
        <taxon>Streptophyta</taxon>
        <taxon>Embryophyta</taxon>
        <taxon>Tracheophyta</taxon>
        <taxon>Spermatophyta</taxon>
        <taxon>Magnoliopsida</taxon>
        <taxon>eudicotyledons</taxon>
        <taxon>Gunneridae</taxon>
        <taxon>Pentapetalae</taxon>
        <taxon>rosids</taxon>
        <taxon>malvids</taxon>
        <taxon>Sapindales</taxon>
        <taxon>Rutaceae</taxon>
        <taxon>Aurantioideae</taxon>
        <taxon>Citrus</taxon>
    </lineage>
</organism>
<proteinExistence type="predicted"/>
<evidence type="ECO:0000313" key="2">
    <source>
        <dbReference type="Proteomes" id="UP000829398"/>
    </source>
</evidence>
<keyword evidence="2" id="KW-1185">Reference proteome</keyword>
<dbReference type="EMBL" id="CM039172">
    <property type="protein sequence ID" value="KAH9783626.1"/>
    <property type="molecule type" value="Genomic_DNA"/>
</dbReference>
<sequence length="366" mass="42613">MPPNPLLGVDKIYWRYEPSGNFTVRSAYESLCQLESTATDNAWNQAWSWKGPQAARIFLWQVLHAKLKTKSELSRRHIPISLGCDRCGAPLEDIIHVLRDCYCIKRVWLRIVPARHHSSFFQSSLQDWIIANLQNKWNIPSPLSWECIFGVAVWRLWYWRNHFIVEGKLADSSTVYVDIMAKANEIHRLNNSYISQQPRRKEIYIGWLPPPWPWCKLNTDGFCRKDKRAGASGIIRDSVGHWITGFCMNIGESSVLMAELWGLYQGLRLTWEAGIKRLLVEVDNLCVTQLVSKQVVVPNEFYALVFPSPIFIGKQIRRRILWQTWLIHTPMDCTYFLARLWVFIQLLFKTCLGLLNLVLFLFSSLA</sequence>
<evidence type="ECO:0000313" key="1">
    <source>
        <dbReference type="EMBL" id="KAH9783626.1"/>
    </source>
</evidence>
<dbReference type="Proteomes" id="UP000829398">
    <property type="component" value="Chromosome 3"/>
</dbReference>